<organism evidence="2 3">
    <name type="scientific">Rhizoctonia solani</name>
    <dbReference type="NCBI Taxonomy" id="456999"/>
    <lineage>
        <taxon>Eukaryota</taxon>
        <taxon>Fungi</taxon>
        <taxon>Dikarya</taxon>
        <taxon>Basidiomycota</taxon>
        <taxon>Agaricomycotina</taxon>
        <taxon>Agaricomycetes</taxon>
        <taxon>Cantharellales</taxon>
        <taxon>Ceratobasidiaceae</taxon>
        <taxon>Rhizoctonia</taxon>
    </lineage>
</organism>
<name>A0A8H3I1E8_9AGAM</name>
<accession>A0A8H3I1E8</accession>
<protein>
    <submittedName>
        <fullName evidence="2">Uncharacterized protein</fullName>
    </submittedName>
</protein>
<proteinExistence type="predicted"/>
<dbReference type="AlphaFoldDB" id="A0A8H3I1E8"/>
<dbReference type="EMBL" id="CAJNJQ010001986">
    <property type="protein sequence ID" value="CAE7157244.1"/>
    <property type="molecule type" value="Genomic_DNA"/>
</dbReference>
<evidence type="ECO:0000256" key="1">
    <source>
        <dbReference type="SAM" id="MobiDB-lite"/>
    </source>
</evidence>
<reference evidence="2" key="1">
    <citation type="submission" date="2021-01" db="EMBL/GenBank/DDBJ databases">
        <authorList>
            <person name="Kaushik A."/>
        </authorList>
    </citation>
    <scope>NUCLEOTIDE SEQUENCE</scope>
    <source>
        <strain evidence="2">AG5</strain>
    </source>
</reference>
<evidence type="ECO:0000313" key="3">
    <source>
        <dbReference type="Proteomes" id="UP000663827"/>
    </source>
</evidence>
<feature type="region of interest" description="Disordered" evidence="1">
    <location>
        <begin position="1"/>
        <end position="26"/>
    </location>
</feature>
<comment type="caution">
    <text evidence="2">The sequence shown here is derived from an EMBL/GenBank/DDBJ whole genome shotgun (WGS) entry which is preliminary data.</text>
</comment>
<dbReference type="Proteomes" id="UP000663827">
    <property type="component" value="Unassembled WGS sequence"/>
</dbReference>
<sequence length="163" mass="18103">MQARDANTTEVDDAKIDRSRTRAANSPLTGWPSFTCSRSMPARRFASPTSPLSFQMSSHGLIRVAGSAFTLNRPPGTTTLLNSVHAAVGGPFSLFALAPGYIRLSWLCLTREIRRAATKYDDRMRANKWAERARKNTNASTDIRPATVLHARHQLEPRIPKLQ</sequence>
<gene>
    <name evidence="2" type="ORF">RDB_LOCUS95181</name>
</gene>
<evidence type="ECO:0000313" key="2">
    <source>
        <dbReference type="EMBL" id="CAE7157244.1"/>
    </source>
</evidence>